<proteinExistence type="inferred from homology"/>
<dbReference type="InterPro" id="IPR019359">
    <property type="entry name" value="CCDC85"/>
</dbReference>
<keyword evidence="3" id="KW-0965">Cell junction</keyword>
<organism evidence="7 8">
    <name type="scientific">Trachymyrmex septentrionalis</name>
    <dbReference type="NCBI Taxonomy" id="34720"/>
    <lineage>
        <taxon>Eukaryota</taxon>
        <taxon>Metazoa</taxon>
        <taxon>Ecdysozoa</taxon>
        <taxon>Arthropoda</taxon>
        <taxon>Hexapoda</taxon>
        <taxon>Insecta</taxon>
        <taxon>Pterygota</taxon>
        <taxon>Neoptera</taxon>
        <taxon>Endopterygota</taxon>
        <taxon>Hymenoptera</taxon>
        <taxon>Apocrita</taxon>
        <taxon>Aculeata</taxon>
        <taxon>Formicoidea</taxon>
        <taxon>Formicidae</taxon>
        <taxon>Myrmicinae</taxon>
        <taxon>Trachymyrmex</taxon>
    </lineage>
</organism>
<dbReference type="PANTHER" id="PTHR13546:SF15">
    <property type="entry name" value="CCDC85"/>
    <property type="match status" value="1"/>
</dbReference>
<feature type="coiled-coil region" evidence="5">
    <location>
        <begin position="537"/>
        <end position="571"/>
    </location>
</feature>
<feature type="compositionally biased region" description="Basic and acidic residues" evidence="6">
    <location>
        <begin position="42"/>
        <end position="61"/>
    </location>
</feature>
<comment type="similarity">
    <text evidence="2">Belongs to the CCDC85 family.</text>
</comment>
<dbReference type="Proteomes" id="UP000078541">
    <property type="component" value="Unassembled WGS sequence"/>
</dbReference>
<dbReference type="AlphaFoldDB" id="A0A195FTA9"/>
<feature type="compositionally biased region" description="Low complexity" evidence="6">
    <location>
        <begin position="347"/>
        <end position="372"/>
    </location>
</feature>
<reference evidence="7 8" key="1">
    <citation type="submission" date="2016-03" db="EMBL/GenBank/DDBJ databases">
        <title>Trachymyrmex septentrionalis WGS genome.</title>
        <authorList>
            <person name="Nygaard S."/>
            <person name="Hu H."/>
            <person name="Boomsma J."/>
            <person name="Zhang G."/>
        </authorList>
    </citation>
    <scope>NUCLEOTIDE SEQUENCE [LARGE SCALE GENOMIC DNA]</scope>
    <source>
        <strain evidence="7">Tsep2-gDNA-1</strain>
        <tissue evidence="7">Whole body</tissue>
    </source>
</reference>
<feature type="compositionally biased region" description="Low complexity" evidence="6">
    <location>
        <begin position="398"/>
        <end position="414"/>
    </location>
</feature>
<dbReference type="PANTHER" id="PTHR13546">
    <property type="entry name" value="RE60986P"/>
    <property type="match status" value="1"/>
</dbReference>
<evidence type="ECO:0000256" key="2">
    <source>
        <dbReference type="ARBA" id="ARBA00009052"/>
    </source>
</evidence>
<feature type="region of interest" description="Disordered" evidence="6">
    <location>
        <begin position="579"/>
        <end position="613"/>
    </location>
</feature>
<evidence type="ECO:0000256" key="5">
    <source>
        <dbReference type="SAM" id="Coils"/>
    </source>
</evidence>
<evidence type="ECO:0000256" key="4">
    <source>
        <dbReference type="ARBA" id="ARBA00023054"/>
    </source>
</evidence>
<name>A0A195FTA9_9HYME</name>
<dbReference type="GO" id="GO:0005912">
    <property type="term" value="C:adherens junction"/>
    <property type="evidence" value="ECO:0007669"/>
    <property type="project" value="UniProtKB-SubCell"/>
</dbReference>
<evidence type="ECO:0000313" key="8">
    <source>
        <dbReference type="Proteomes" id="UP000078541"/>
    </source>
</evidence>
<feature type="region of interest" description="Disordered" evidence="6">
    <location>
        <begin position="189"/>
        <end position="414"/>
    </location>
</feature>
<keyword evidence="8" id="KW-1185">Reference proteome</keyword>
<protein>
    <submittedName>
        <fullName evidence="7">Coiled-coil domain-containing protein 85C</fullName>
    </submittedName>
</protein>
<evidence type="ECO:0000313" key="7">
    <source>
        <dbReference type="EMBL" id="KYN43661.1"/>
    </source>
</evidence>
<feature type="compositionally biased region" description="Basic and acidic residues" evidence="6">
    <location>
        <begin position="205"/>
        <end position="224"/>
    </location>
</feature>
<feature type="coiled-coil region" evidence="5">
    <location>
        <begin position="477"/>
        <end position="511"/>
    </location>
</feature>
<dbReference type="STRING" id="34720.A0A195FTA9"/>
<feature type="region of interest" description="Disordered" evidence="6">
    <location>
        <begin position="1"/>
        <end position="81"/>
    </location>
</feature>
<evidence type="ECO:0000256" key="3">
    <source>
        <dbReference type="ARBA" id="ARBA00022949"/>
    </source>
</evidence>
<feature type="compositionally biased region" description="Low complexity" evidence="6">
    <location>
        <begin position="116"/>
        <end position="126"/>
    </location>
</feature>
<feature type="compositionally biased region" description="Low complexity" evidence="6">
    <location>
        <begin position="249"/>
        <end position="287"/>
    </location>
</feature>
<evidence type="ECO:0000256" key="6">
    <source>
        <dbReference type="SAM" id="MobiDB-lite"/>
    </source>
</evidence>
<dbReference type="EMBL" id="KQ981276">
    <property type="protein sequence ID" value="KYN43661.1"/>
    <property type="molecule type" value="Genomic_DNA"/>
</dbReference>
<evidence type="ECO:0000256" key="1">
    <source>
        <dbReference type="ARBA" id="ARBA00004536"/>
    </source>
</evidence>
<dbReference type="Pfam" id="PF10226">
    <property type="entry name" value="CCDC85"/>
    <property type="match status" value="1"/>
</dbReference>
<feature type="region of interest" description="Disordered" evidence="6">
    <location>
        <begin position="111"/>
        <end position="132"/>
    </location>
</feature>
<comment type="subcellular location">
    <subcellularLocation>
        <location evidence="1">Cell junction</location>
        <location evidence="1">Adherens junction</location>
    </subcellularLocation>
</comment>
<keyword evidence="4 5" id="KW-0175">Coiled coil</keyword>
<gene>
    <name evidence="7" type="ORF">ALC56_01923</name>
</gene>
<feature type="compositionally biased region" description="Low complexity" evidence="6">
    <location>
        <begin position="191"/>
        <end position="204"/>
    </location>
</feature>
<sequence length="715" mass="80097">MVRGRPSARGEVGEDATPPGCRARSSLQSRDSSRSPRGRNALRKEIVEDDSTRARAGEDGTGHPVKCGPPARKTGTRRAAAVEERAGQGIASTECSHGGRAVATAKSYSRVHGGPRTCARTSTSSTRRSERVRRKLRPLIEGNRVHCKLVQFLGKYGCALGRRSARKKANTRPYGDKARPGYRWRERMYRAGPVTRTGPAAAAATRERSRADPDFGRSNRREEAAADFLKWDTAQPGAKLAAMSNKSKSQSQQQQQQPQPQHYQQQQQQQQQQHSPHVIKPVDQLPPRYQPPPQPTSGILKNHLHFTNGGTSAPGLAQAGSNQGPGATLNHHQTTQPRTLPPPPPSSQHHQQQHQSQQPTQSQQQSQQQPPSKDAQSKYSPRIEHHHHHPQPGNPLIAAASAAASKSQQQPQPSTYLQQTKLGQGQYLPPSSQYPAVNNGQNAPVRQRISDDEFLRLGPVEMLKFVRKTESDIARLAAEQNRQIQNLLNELRLLKEANQRLNDDNQELRDLCCFLDDDRQKGRKLAREWQRFGRYTVSVMRQEVSAYQNKLRQLDNKQQELIKDNLELKELCLYLDEERGGGQRDDGDGSSSSTNAEETAPPRPRHTSTFNDQTMQYVRSLEQRVKQLEEDKSVLQARAQGWEVLPSGEVWDSPASPNDNTHLGSRPEAVVRALQVLEVREQLEREEGHDGEKALVREMCNVVWRKLEEGPQARH</sequence>
<accession>A0A195FTA9</accession>